<keyword evidence="9" id="KW-1185">Reference proteome</keyword>
<keyword evidence="8" id="KW-0966">Cell projection</keyword>
<keyword evidence="3 7" id="KW-1133">Transmembrane helix</keyword>
<feature type="transmembrane region" description="Helical" evidence="7">
    <location>
        <begin position="36"/>
        <end position="58"/>
    </location>
</feature>
<name>A0ABT0L216_9GAMM</name>
<accession>A0ABT0L216</accession>
<proteinExistence type="inferred from homology"/>
<dbReference type="Proteomes" id="UP001203212">
    <property type="component" value="Unassembled WGS sequence"/>
</dbReference>
<dbReference type="PANTHER" id="PTHR38766:SF1">
    <property type="entry name" value="FLAGELLAR PROTEIN FLIO"/>
    <property type="match status" value="1"/>
</dbReference>
<organism evidence="8 9">
    <name type="scientific">Shewanella aestuarii</name>
    <dbReference type="NCBI Taxonomy" id="1028752"/>
    <lineage>
        <taxon>Bacteria</taxon>
        <taxon>Pseudomonadati</taxon>
        <taxon>Pseudomonadota</taxon>
        <taxon>Gammaproteobacteria</taxon>
        <taxon>Alteromonadales</taxon>
        <taxon>Shewanellaceae</taxon>
        <taxon>Shewanella</taxon>
    </lineage>
</organism>
<keyword evidence="8" id="KW-0969">Cilium</keyword>
<evidence type="ECO:0000256" key="5">
    <source>
        <dbReference type="ARBA" id="ARBA00023143"/>
    </source>
</evidence>
<dbReference type="InterPro" id="IPR022781">
    <property type="entry name" value="Flagellar_biosynth_FliO"/>
</dbReference>
<keyword evidence="4 7" id="KW-0472">Membrane</keyword>
<gene>
    <name evidence="8" type="primary">fliO</name>
    <name evidence="8" type="ORF">L2689_11050</name>
</gene>
<protein>
    <recommendedName>
        <fullName evidence="7">Flagellar protein</fullName>
    </recommendedName>
</protein>
<keyword evidence="5 7" id="KW-0975">Bacterial flagellum</keyword>
<evidence type="ECO:0000256" key="1">
    <source>
        <dbReference type="ARBA" id="ARBA00022475"/>
    </source>
</evidence>
<dbReference type="InterPro" id="IPR052205">
    <property type="entry name" value="FliO/MopB"/>
</dbReference>
<dbReference type="Pfam" id="PF04347">
    <property type="entry name" value="FliO"/>
    <property type="match status" value="1"/>
</dbReference>
<comment type="similarity">
    <text evidence="6 7">Belongs to the FliO/MopB family.</text>
</comment>
<evidence type="ECO:0000256" key="4">
    <source>
        <dbReference type="ARBA" id="ARBA00023136"/>
    </source>
</evidence>
<keyword evidence="2 7" id="KW-0812">Transmembrane</keyword>
<dbReference type="EMBL" id="JAKILK010000005">
    <property type="protein sequence ID" value="MCL1117777.1"/>
    <property type="molecule type" value="Genomic_DNA"/>
</dbReference>
<keyword evidence="1 7" id="KW-1003">Cell membrane</keyword>
<dbReference type="RefSeq" id="WP_229778261.1">
    <property type="nucleotide sequence ID" value="NZ_BMOT01000005.1"/>
</dbReference>
<evidence type="ECO:0000256" key="2">
    <source>
        <dbReference type="ARBA" id="ARBA00022692"/>
    </source>
</evidence>
<reference evidence="8 9" key="1">
    <citation type="submission" date="2022-01" db="EMBL/GenBank/DDBJ databases">
        <title>Whole genome-based taxonomy of the Shewanellaceae.</title>
        <authorList>
            <person name="Martin-Rodriguez A.J."/>
        </authorList>
    </citation>
    <scope>NUCLEOTIDE SEQUENCE [LARGE SCALE GENOMIC DNA]</scope>
    <source>
        <strain evidence="8 9">JCM 17801</strain>
    </source>
</reference>
<evidence type="ECO:0000256" key="6">
    <source>
        <dbReference type="ARBA" id="ARBA00037937"/>
    </source>
</evidence>
<evidence type="ECO:0000256" key="7">
    <source>
        <dbReference type="RuleBase" id="RU362064"/>
    </source>
</evidence>
<dbReference type="PANTHER" id="PTHR38766">
    <property type="entry name" value="FLAGELLAR PROTEIN FLIO"/>
    <property type="match status" value="1"/>
</dbReference>
<comment type="caution">
    <text evidence="8">The sequence shown here is derived from an EMBL/GenBank/DDBJ whole genome shotgun (WGS) entry which is preliminary data.</text>
</comment>
<comment type="subcellular location">
    <subcellularLocation>
        <location evidence="7">Cell membrane</location>
    </subcellularLocation>
    <subcellularLocation>
        <location evidence="7">Bacterial flagellum basal body</location>
    </subcellularLocation>
</comment>
<evidence type="ECO:0000313" key="9">
    <source>
        <dbReference type="Proteomes" id="UP001203212"/>
    </source>
</evidence>
<sequence length="134" mass="14696">MSYLTVVLSNAAVVIDDTTASQILSSNSNNTSYVSTLANMLGGLIVVIALIFLLAYIVKKLNLVPSQNAIIKTIAMTQVGQKEKLIVVEINQQQYLLGVTPHQINLLDKLAKPIEESNHSFAKNLQQAKENHHE</sequence>
<evidence type="ECO:0000313" key="8">
    <source>
        <dbReference type="EMBL" id="MCL1117777.1"/>
    </source>
</evidence>
<evidence type="ECO:0000256" key="3">
    <source>
        <dbReference type="ARBA" id="ARBA00022989"/>
    </source>
</evidence>
<keyword evidence="8" id="KW-0282">Flagellum</keyword>
<dbReference type="NCBIfam" id="TIGR03500">
    <property type="entry name" value="FliO_TIGR"/>
    <property type="match status" value="1"/>
</dbReference>